<protein>
    <recommendedName>
        <fullName evidence="3">DDE-1 domain-containing protein</fullName>
    </recommendedName>
</protein>
<name>A0A8H7HMW7_9AGAM</name>
<comment type="caution">
    <text evidence="4">The sequence shown here is derived from an EMBL/GenBank/DDBJ whole genome shotgun (WGS) entry which is preliminary data.</text>
</comment>
<dbReference type="GO" id="GO:0003676">
    <property type="term" value="F:nucleic acid binding"/>
    <property type="evidence" value="ECO:0007669"/>
    <property type="project" value="InterPro"/>
</dbReference>
<evidence type="ECO:0000313" key="4">
    <source>
        <dbReference type="EMBL" id="KAF8702359.1"/>
    </source>
</evidence>
<dbReference type="InterPro" id="IPR004875">
    <property type="entry name" value="DDE_SF_endonuclease_dom"/>
</dbReference>
<dbReference type="Proteomes" id="UP000602905">
    <property type="component" value="Unassembled WGS sequence"/>
</dbReference>
<evidence type="ECO:0000256" key="2">
    <source>
        <dbReference type="SAM" id="MobiDB-lite"/>
    </source>
</evidence>
<feature type="domain" description="DDE-1" evidence="3">
    <location>
        <begin position="350"/>
        <end position="491"/>
    </location>
</feature>
<evidence type="ECO:0000259" key="3">
    <source>
        <dbReference type="Pfam" id="PF03184"/>
    </source>
</evidence>
<evidence type="ECO:0000256" key="1">
    <source>
        <dbReference type="SAM" id="Coils"/>
    </source>
</evidence>
<feature type="non-terminal residue" evidence="4">
    <location>
        <position position="1"/>
    </location>
</feature>
<proteinExistence type="predicted"/>
<gene>
    <name evidence="4" type="ORF">RHS03_06352</name>
</gene>
<accession>A0A8H7HMW7</accession>
<dbReference type="EMBL" id="JACYCD010000114">
    <property type="protein sequence ID" value="KAF8702359.1"/>
    <property type="molecule type" value="Genomic_DNA"/>
</dbReference>
<dbReference type="Pfam" id="PF03184">
    <property type="entry name" value="DDE_1"/>
    <property type="match status" value="1"/>
</dbReference>
<keyword evidence="1" id="KW-0175">Coiled coil</keyword>
<evidence type="ECO:0000313" key="5">
    <source>
        <dbReference type="Proteomes" id="UP000602905"/>
    </source>
</evidence>
<reference evidence="4" key="1">
    <citation type="submission" date="2020-09" db="EMBL/GenBank/DDBJ databases">
        <title>Comparative genome analyses of four rice-infecting Rhizoctonia solani isolates reveal extensive enrichment of homogalacturonan modification genes.</title>
        <authorList>
            <person name="Lee D.-Y."/>
            <person name="Jeon J."/>
            <person name="Kim K.-T."/>
            <person name="Cheong K."/>
            <person name="Song H."/>
            <person name="Choi G."/>
            <person name="Ko J."/>
            <person name="Opiyo S.O."/>
            <person name="Zuo S."/>
            <person name="Madhav S."/>
            <person name="Lee Y.-H."/>
            <person name="Wang G.-L."/>
        </authorList>
    </citation>
    <scope>NUCLEOTIDE SEQUENCE</scope>
    <source>
        <strain evidence="4">AG1-IA WGL</strain>
    </source>
</reference>
<feature type="region of interest" description="Disordered" evidence="2">
    <location>
        <begin position="596"/>
        <end position="621"/>
    </location>
</feature>
<dbReference type="AlphaFoldDB" id="A0A8H7HMW7"/>
<feature type="compositionally biased region" description="Acidic residues" evidence="2">
    <location>
        <begin position="647"/>
        <end position="661"/>
    </location>
</feature>
<sequence>MPKPTLRQTTLPFKQISEAKYQAQEKRQAINLRAKREEEEERLRQTEIQKKLRKKTYKQERKRIQRAQKRQAKQELMRERQDLPQFTQPKCDSRATISALSQPYSTINTAVNNPNSHKPRKHKGTIHMTQQINWCQELLWKTIDSNSRAVGFPWSPTSIINRLWKIDPQTFQYLQPQRISQWQDHQYPNELRWTESQLWAVAAGSRSGQRIGQKGIFHNRPDVVEIIKKCLLSFRQAGICLNLKTIRGYIVGIIQHYMPEAFSRIGRLELGWSIQKATRAAQKYPPNVNKVLLDAFLRMACTVRNKAVPACCIVNANQTQIVYNSSDQRTWNATRERQIDVVGIKDKRGFTLLVSASLAGDVLPFQAVYTGKTKRSVPDSTSPGYSEAMKLGFLLDYSKSDTYWSNLETMQRWVRKILEPYFVSQREKHGLPPSQRCILQIDSWSVHRSEKFLTWMANNYPWIDIKFVPAGCTGLFQACDVGIQRILKVAIQNTAHADIVAETVGVLMTGIKPQHVVNDQSLATLRRRSVNWILQGFHAVNQPNIIKKAFALCAVPETPFNLSYESLNGRDARRALNELLATDPQFFAEITSRKTMPLPSTFNNESELPFSDTNHDDDSNPTVEEIEDLILNAEVAQEVSNPYNDSPELEEDDHDDEDDPVDPLPVPVTTTRSGRRSRPSTRYSRNSWDGDGDDVF</sequence>
<feature type="coiled-coil region" evidence="1">
    <location>
        <begin position="20"/>
        <end position="82"/>
    </location>
</feature>
<feature type="non-terminal residue" evidence="4">
    <location>
        <position position="696"/>
    </location>
</feature>
<organism evidence="4 5">
    <name type="scientific">Rhizoctonia solani</name>
    <dbReference type="NCBI Taxonomy" id="456999"/>
    <lineage>
        <taxon>Eukaryota</taxon>
        <taxon>Fungi</taxon>
        <taxon>Dikarya</taxon>
        <taxon>Basidiomycota</taxon>
        <taxon>Agaricomycotina</taxon>
        <taxon>Agaricomycetes</taxon>
        <taxon>Cantharellales</taxon>
        <taxon>Ceratobasidiaceae</taxon>
        <taxon>Rhizoctonia</taxon>
    </lineage>
</organism>
<feature type="region of interest" description="Disordered" evidence="2">
    <location>
        <begin position="640"/>
        <end position="696"/>
    </location>
</feature>
<dbReference type="OrthoDB" id="3341102at2759"/>